<dbReference type="HOGENOM" id="CLU_1219996_0_0_1"/>
<dbReference type="AlphaFoldDB" id="F8MF87"/>
<evidence type="ECO:0000313" key="2">
    <source>
        <dbReference type="Proteomes" id="UP000008065"/>
    </source>
</evidence>
<dbReference type="RefSeq" id="XP_009848110.1">
    <property type="nucleotide sequence ID" value="XM_009849808.1"/>
</dbReference>
<dbReference type="EMBL" id="GL891302">
    <property type="protein sequence ID" value="EGO60941.1"/>
    <property type="molecule type" value="Genomic_DNA"/>
</dbReference>
<dbReference type="KEGG" id="nte:NEUTE1DRAFT120046"/>
<name>F8MF87_NEUT8</name>
<gene>
    <name evidence="1" type="ORF">NEUTE1DRAFT_120046</name>
</gene>
<keyword evidence="2" id="KW-1185">Reference proteome</keyword>
<proteinExistence type="predicted"/>
<dbReference type="Proteomes" id="UP000008065">
    <property type="component" value="Unassembled WGS sequence"/>
</dbReference>
<organism evidence="1 2">
    <name type="scientific">Neurospora tetrasperma (strain FGSC 2508 / ATCC MYA-4615 / P0657)</name>
    <dbReference type="NCBI Taxonomy" id="510951"/>
    <lineage>
        <taxon>Eukaryota</taxon>
        <taxon>Fungi</taxon>
        <taxon>Dikarya</taxon>
        <taxon>Ascomycota</taxon>
        <taxon>Pezizomycotina</taxon>
        <taxon>Sordariomycetes</taxon>
        <taxon>Sordariomycetidae</taxon>
        <taxon>Sordariales</taxon>
        <taxon>Sordariaceae</taxon>
        <taxon>Neurospora</taxon>
    </lineage>
</organism>
<dbReference type="GeneID" id="20823900"/>
<reference evidence="2" key="1">
    <citation type="journal article" date="2011" name="Genetics">
        <title>Massive changes in genome architecture accompany the transition to self-fertility in the filamentous fungus Neurospora tetrasperma.</title>
        <authorList>
            <person name="Ellison C.E."/>
            <person name="Stajich J.E."/>
            <person name="Jacobson D.J."/>
            <person name="Natvig D.O."/>
            <person name="Lapidus A."/>
            <person name="Foster B."/>
            <person name="Aerts A."/>
            <person name="Riley R."/>
            <person name="Lindquist E.A."/>
            <person name="Grigoriev I.V."/>
            <person name="Taylor J.W."/>
        </authorList>
    </citation>
    <scope>NUCLEOTIDE SEQUENCE [LARGE SCALE GENOMIC DNA]</scope>
    <source>
        <strain evidence="2">FGSC 2508 / P0657</strain>
    </source>
</reference>
<protein>
    <submittedName>
        <fullName evidence="1">Uncharacterized protein</fullName>
    </submittedName>
</protein>
<accession>F8MF87</accession>
<evidence type="ECO:0000313" key="1">
    <source>
        <dbReference type="EMBL" id="EGO60941.1"/>
    </source>
</evidence>
<dbReference type="VEuPathDB" id="FungiDB:NEUTE1DRAFT_120046"/>
<sequence length="200" mass="21875">MHLGRPGSLGRLGRDGILRGHRVDGVRDPGVPERLDLRGVVIVFGEVNPARAQREFFLVLEELVAELVDAYKGAGFGVAYEDGTFKPTLRRLRIVLVMVDMVVGVAATRRLATDAVDRGDPLQLAKNCNGMKLWPMTYVPSMYISSLLPNAPARAWKAGHGEVVVTPHNLTPSRQQAVIPRLQWIGPGSRRLHCTGGAVR</sequence>